<evidence type="ECO:0000256" key="4">
    <source>
        <dbReference type="ARBA" id="ARBA00022989"/>
    </source>
</evidence>
<dbReference type="InterPro" id="IPR013604">
    <property type="entry name" value="7TM_chemorcpt"/>
</dbReference>
<evidence type="ECO:0000256" key="2">
    <source>
        <dbReference type="ARBA" id="ARBA00022475"/>
    </source>
</evidence>
<keyword evidence="4 6" id="KW-1133">Transmembrane helix</keyword>
<evidence type="ECO:0000313" key="8">
    <source>
        <dbReference type="Proteomes" id="UP001148838"/>
    </source>
</evidence>
<gene>
    <name evidence="7" type="ORF">ANN_20270</name>
</gene>
<proteinExistence type="predicted"/>
<evidence type="ECO:0000256" key="6">
    <source>
        <dbReference type="SAM" id="Phobius"/>
    </source>
</evidence>
<feature type="transmembrane region" description="Helical" evidence="6">
    <location>
        <begin position="112"/>
        <end position="131"/>
    </location>
</feature>
<dbReference type="Pfam" id="PF08395">
    <property type="entry name" value="7tm_7"/>
    <property type="match status" value="1"/>
</dbReference>
<evidence type="ECO:0000256" key="5">
    <source>
        <dbReference type="ARBA" id="ARBA00023136"/>
    </source>
</evidence>
<name>A0ABQ8SCX1_PERAM</name>
<evidence type="ECO:0000313" key="7">
    <source>
        <dbReference type="EMBL" id="KAJ4431671.1"/>
    </source>
</evidence>
<keyword evidence="5 6" id="KW-0472">Membrane</keyword>
<organism evidence="7 8">
    <name type="scientific">Periplaneta americana</name>
    <name type="common">American cockroach</name>
    <name type="synonym">Blatta americana</name>
    <dbReference type="NCBI Taxonomy" id="6978"/>
    <lineage>
        <taxon>Eukaryota</taxon>
        <taxon>Metazoa</taxon>
        <taxon>Ecdysozoa</taxon>
        <taxon>Arthropoda</taxon>
        <taxon>Hexapoda</taxon>
        <taxon>Insecta</taxon>
        <taxon>Pterygota</taxon>
        <taxon>Neoptera</taxon>
        <taxon>Polyneoptera</taxon>
        <taxon>Dictyoptera</taxon>
        <taxon>Blattodea</taxon>
        <taxon>Blattoidea</taxon>
        <taxon>Blattidae</taxon>
        <taxon>Blattinae</taxon>
        <taxon>Periplaneta</taxon>
    </lineage>
</organism>
<keyword evidence="8" id="KW-1185">Reference proteome</keyword>
<comment type="subcellular location">
    <subcellularLocation>
        <location evidence="1">Cell membrane</location>
        <topology evidence="1">Multi-pass membrane protein</topology>
    </subcellularLocation>
</comment>
<sequence length="147" mass="16985">MDCCRSAFATTNKDMQKLFDNFLRTLDSYISLGTMMTTFLIVLLQFNMSSSDSQGYIYATNAIWDDIRDELMHERFATTNKDMQKMFNNFLRTLDSFHPEISLGDFTVINRALFISLGTMMTTYLIVLLQFNMSSSDSHGYNITLQI</sequence>
<evidence type="ECO:0000256" key="3">
    <source>
        <dbReference type="ARBA" id="ARBA00022692"/>
    </source>
</evidence>
<keyword evidence="3 6" id="KW-0812">Transmembrane</keyword>
<feature type="transmembrane region" description="Helical" evidence="6">
    <location>
        <begin position="28"/>
        <end position="46"/>
    </location>
</feature>
<accession>A0ABQ8SCX1</accession>
<protein>
    <submittedName>
        <fullName evidence="7">Uncharacterized protein</fullName>
    </submittedName>
</protein>
<comment type="caution">
    <text evidence="7">The sequence shown here is derived from an EMBL/GenBank/DDBJ whole genome shotgun (WGS) entry which is preliminary data.</text>
</comment>
<reference evidence="7 8" key="1">
    <citation type="journal article" date="2022" name="Allergy">
        <title>Genome assembly and annotation of Periplaneta americana reveal a comprehensive cockroach allergen profile.</title>
        <authorList>
            <person name="Wang L."/>
            <person name="Xiong Q."/>
            <person name="Saelim N."/>
            <person name="Wang L."/>
            <person name="Nong W."/>
            <person name="Wan A.T."/>
            <person name="Shi M."/>
            <person name="Liu X."/>
            <person name="Cao Q."/>
            <person name="Hui J.H.L."/>
            <person name="Sookrung N."/>
            <person name="Leung T.F."/>
            <person name="Tungtrongchitr A."/>
            <person name="Tsui S.K.W."/>
        </authorList>
    </citation>
    <scope>NUCLEOTIDE SEQUENCE [LARGE SCALE GENOMIC DNA]</scope>
    <source>
        <strain evidence="7">PWHHKU_190912</strain>
    </source>
</reference>
<evidence type="ECO:0000256" key="1">
    <source>
        <dbReference type="ARBA" id="ARBA00004651"/>
    </source>
</evidence>
<keyword evidence="2" id="KW-1003">Cell membrane</keyword>
<dbReference type="Proteomes" id="UP001148838">
    <property type="component" value="Unassembled WGS sequence"/>
</dbReference>
<dbReference type="EMBL" id="JAJSOF020000031">
    <property type="protein sequence ID" value="KAJ4431671.1"/>
    <property type="molecule type" value="Genomic_DNA"/>
</dbReference>